<dbReference type="PANTHER" id="PTHR43547:SF2">
    <property type="entry name" value="HYBRID SIGNAL TRANSDUCTION HISTIDINE KINASE C"/>
    <property type="match status" value="1"/>
</dbReference>
<sequence>MMETGLSAADSRRRLSREAANQLREIAHELRNPLNALTAIAEIFRDQRFGPLPGDRYAEYAELAHGATLRMLQLCDRLLLEDPTAPSVATAPVGKVLTDIVSLFGPMAEERGVTLSLDLSAALPDIPVAVEALTSAVNNLVVNAIKFTPRGGRVTVAARAEPLENVAVLVISDTGVGMDPEELARTMAPGWGRGHSTVGVHGDTGSGMGLAVVRRQVELLGGTLELRSQKGVGTCAIIRLPLPGGPSLAGC</sequence>
<evidence type="ECO:0000256" key="2">
    <source>
        <dbReference type="ARBA" id="ARBA00012438"/>
    </source>
</evidence>
<reference evidence="5" key="1">
    <citation type="journal article" date="2014" name="Int. J. Syst. Evol. Microbiol.">
        <title>Complete genome sequence of Corynebacterium casei LMG S-19264T (=DSM 44701T), isolated from a smear-ripened cheese.</title>
        <authorList>
            <consortium name="US DOE Joint Genome Institute (JGI-PGF)"/>
            <person name="Walter F."/>
            <person name="Albersmeier A."/>
            <person name="Kalinowski J."/>
            <person name="Ruckert C."/>
        </authorList>
    </citation>
    <scope>NUCLEOTIDE SEQUENCE</scope>
    <source>
        <strain evidence="5">KCTC 42651</strain>
    </source>
</reference>
<dbReference type="PROSITE" id="PS50109">
    <property type="entry name" value="HIS_KIN"/>
    <property type="match status" value="1"/>
</dbReference>
<dbReference type="EC" id="2.7.13.3" evidence="2"/>
<feature type="domain" description="Histidine kinase" evidence="4">
    <location>
        <begin position="25"/>
        <end position="244"/>
    </location>
</feature>
<dbReference type="EMBL" id="BMZS01000009">
    <property type="protein sequence ID" value="GHD56692.1"/>
    <property type="molecule type" value="Genomic_DNA"/>
</dbReference>
<protein>
    <recommendedName>
        <fullName evidence="2">histidine kinase</fullName>
        <ecNumber evidence="2">2.7.13.3</ecNumber>
    </recommendedName>
</protein>
<dbReference type="Proteomes" id="UP000630353">
    <property type="component" value="Unassembled WGS sequence"/>
</dbReference>
<dbReference type="Pfam" id="PF00512">
    <property type="entry name" value="HisKA"/>
    <property type="match status" value="1"/>
</dbReference>
<dbReference type="PRINTS" id="PR00344">
    <property type="entry name" value="BCTRLSENSOR"/>
</dbReference>
<comment type="caution">
    <text evidence="5">The sequence shown here is derived from an EMBL/GenBank/DDBJ whole genome shotgun (WGS) entry which is preliminary data.</text>
</comment>
<dbReference type="GO" id="GO:0000155">
    <property type="term" value="F:phosphorelay sensor kinase activity"/>
    <property type="evidence" value="ECO:0007669"/>
    <property type="project" value="InterPro"/>
</dbReference>
<reference evidence="5" key="2">
    <citation type="submission" date="2020-09" db="EMBL/GenBank/DDBJ databases">
        <authorList>
            <person name="Sun Q."/>
            <person name="Kim S."/>
        </authorList>
    </citation>
    <scope>NUCLEOTIDE SEQUENCE</scope>
    <source>
        <strain evidence="5">KCTC 42651</strain>
    </source>
</reference>
<evidence type="ECO:0000256" key="1">
    <source>
        <dbReference type="ARBA" id="ARBA00000085"/>
    </source>
</evidence>
<dbReference type="InterPro" id="IPR003594">
    <property type="entry name" value="HATPase_dom"/>
</dbReference>
<dbReference type="SMART" id="SM00388">
    <property type="entry name" value="HisKA"/>
    <property type="match status" value="1"/>
</dbReference>
<dbReference type="Gene3D" id="3.30.565.10">
    <property type="entry name" value="Histidine kinase-like ATPase, C-terminal domain"/>
    <property type="match status" value="1"/>
</dbReference>
<name>A0A918XVQ9_9PROT</name>
<comment type="catalytic activity">
    <reaction evidence="1">
        <text>ATP + protein L-histidine = ADP + protein N-phospho-L-histidine.</text>
        <dbReference type="EC" id="2.7.13.3"/>
    </reaction>
</comment>
<dbReference type="PANTHER" id="PTHR43547">
    <property type="entry name" value="TWO-COMPONENT HISTIDINE KINASE"/>
    <property type="match status" value="1"/>
</dbReference>
<evidence type="ECO:0000256" key="3">
    <source>
        <dbReference type="ARBA" id="ARBA00022553"/>
    </source>
</evidence>
<dbReference type="RefSeq" id="WP_189992409.1">
    <property type="nucleotide sequence ID" value="NZ_BMZS01000009.1"/>
</dbReference>
<evidence type="ECO:0000313" key="5">
    <source>
        <dbReference type="EMBL" id="GHD56692.1"/>
    </source>
</evidence>
<dbReference type="SUPFAM" id="SSF47384">
    <property type="entry name" value="Homodimeric domain of signal transducing histidine kinase"/>
    <property type="match status" value="1"/>
</dbReference>
<keyword evidence="3" id="KW-0597">Phosphoprotein</keyword>
<organism evidence="5 6">
    <name type="scientific">Thalassobaculum fulvum</name>
    <dbReference type="NCBI Taxonomy" id="1633335"/>
    <lineage>
        <taxon>Bacteria</taxon>
        <taxon>Pseudomonadati</taxon>
        <taxon>Pseudomonadota</taxon>
        <taxon>Alphaproteobacteria</taxon>
        <taxon>Rhodospirillales</taxon>
        <taxon>Thalassobaculaceae</taxon>
        <taxon>Thalassobaculum</taxon>
    </lineage>
</organism>
<keyword evidence="6" id="KW-1185">Reference proteome</keyword>
<dbReference type="SUPFAM" id="SSF55874">
    <property type="entry name" value="ATPase domain of HSP90 chaperone/DNA topoisomerase II/histidine kinase"/>
    <property type="match status" value="1"/>
</dbReference>
<evidence type="ECO:0000313" key="6">
    <source>
        <dbReference type="Proteomes" id="UP000630353"/>
    </source>
</evidence>
<dbReference type="InterPro" id="IPR003661">
    <property type="entry name" value="HisK_dim/P_dom"/>
</dbReference>
<accession>A0A918XVQ9</accession>
<proteinExistence type="predicted"/>
<dbReference type="AlphaFoldDB" id="A0A918XVQ9"/>
<dbReference type="InterPro" id="IPR036890">
    <property type="entry name" value="HATPase_C_sf"/>
</dbReference>
<evidence type="ECO:0000259" key="4">
    <source>
        <dbReference type="PROSITE" id="PS50109"/>
    </source>
</evidence>
<dbReference type="InterPro" id="IPR036097">
    <property type="entry name" value="HisK_dim/P_sf"/>
</dbReference>
<dbReference type="CDD" id="cd00082">
    <property type="entry name" value="HisKA"/>
    <property type="match status" value="1"/>
</dbReference>
<dbReference type="Gene3D" id="1.10.287.130">
    <property type="match status" value="1"/>
</dbReference>
<gene>
    <name evidence="5" type="ORF">GCM10017083_37050</name>
</gene>
<dbReference type="SMART" id="SM00387">
    <property type="entry name" value="HATPase_c"/>
    <property type="match status" value="1"/>
</dbReference>
<dbReference type="InterPro" id="IPR005467">
    <property type="entry name" value="His_kinase_dom"/>
</dbReference>
<dbReference type="InterPro" id="IPR004358">
    <property type="entry name" value="Sig_transdc_His_kin-like_C"/>
</dbReference>
<dbReference type="Pfam" id="PF02518">
    <property type="entry name" value="HATPase_c"/>
    <property type="match status" value="1"/>
</dbReference>